<dbReference type="Pfam" id="PF05340">
    <property type="entry name" value="DUF740"/>
    <property type="match status" value="1"/>
</dbReference>
<evidence type="ECO:0000256" key="1">
    <source>
        <dbReference type="SAM" id="MobiDB-lite"/>
    </source>
</evidence>
<evidence type="ECO:0000313" key="3">
    <source>
        <dbReference type="Proteomes" id="UP000007305"/>
    </source>
</evidence>
<evidence type="ECO:0000313" key="2">
    <source>
        <dbReference type="EnsemblPlants" id="Zm00001eb169730_P001"/>
    </source>
</evidence>
<keyword evidence="3" id="KW-1185">Reference proteome</keyword>
<dbReference type="PANTHER" id="PTHR31659:SF9">
    <property type="entry name" value="PROTEIN: UPF0503-LIKE PROTEIN, PUTATIVE (DUF740)-RELATED"/>
    <property type="match status" value="1"/>
</dbReference>
<dbReference type="Proteomes" id="UP000007305">
    <property type="component" value="Chromosome 4"/>
</dbReference>
<organism evidence="2 3">
    <name type="scientific">Zea mays</name>
    <name type="common">Maize</name>
    <dbReference type="NCBI Taxonomy" id="4577"/>
    <lineage>
        <taxon>Eukaryota</taxon>
        <taxon>Viridiplantae</taxon>
        <taxon>Streptophyta</taxon>
        <taxon>Embryophyta</taxon>
        <taxon>Tracheophyta</taxon>
        <taxon>Spermatophyta</taxon>
        <taxon>Magnoliopsida</taxon>
        <taxon>Liliopsida</taxon>
        <taxon>Poales</taxon>
        <taxon>Poaceae</taxon>
        <taxon>PACMAD clade</taxon>
        <taxon>Panicoideae</taxon>
        <taxon>Andropogonodae</taxon>
        <taxon>Andropogoneae</taxon>
        <taxon>Tripsacinae</taxon>
        <taxon>Zea</taxon>
    </lineage>
</organism>
<protein>
    <submittedName>
        <fullName evidence="2">Uncharacterized protein</fullName>
    </submittedName>
</protein>
<sequence length="208" mass="21361">MPPRPAATAPASVSRNRRSLPRYASIHACAVASAISPRPILISPAIPAVSLRSASATSSALDRHARLSPCRHQGGAQSTSAAAAAPGRRSTSAIRSLFSWPLAAAGGAPSGFGVAALPDFCRCKSFSCGREGDALAAAGKPQRRSCDVRGRSTLWALFQQDDRQPVRDGTAFGAFPASSSVAAHRGRARRQGPLAPAASAAATSRVRP</sequence>
<proteinExistence type="predicted"/>
<dbReference type="PANTHER" id="PTHR31659">
    <property type="entry name" value="PROTEIN: UPF0503-LIKE PROTEIN, PUTATIVE (DUF740)-RELATED"/>
    <property type="match status" value="1"/>
</dbReference>
<dbReference type="InterPro" id="IPR008004">
    <property type="entry name" value="OCTOPUS-like"/>
</dbReference>
<reference evidence="2" key="3">
    <citation type="submission" date="2021-05" db="UniProtKB">
        <authorList>
            <consortium name="EnsemblPlants"/>
        </authorList>
    </citation>
    <scope>IDENTIFICATION</scope>
    <source>
        <strain evidence="2">cv. B73</strain>
    </source>
</reference>
<feature type="compositionally biased region" description="Low complexity" evidence="1">
    <location>
        <begin position="73"/>
        <end position="87"/>
    </location>
</feature>
<dbReference type="Gramene" id="Zm00001eb169730_T001">
    <property type="protein sequence ID" value="Zm00001eb169730_P001"/>
    <property type="gene ID" value="Zm00001eb169730"/>
</dbReference>
<reference evidence="2" key="2">
    <citation type="submission" date="2019-07" db="EMBL/GenBank/DDBJ databases">
        <authorList>
            <person name="Seetharam A."/>
            <person name="Woodhouse M."/>
            <person name="Cannon E."/>
        </authorList>
    </citation>
    <scope>NUCLEOTIDE SEQUENCE [LARGE SCALE GENOMIC DNA]</scope>
    <source>
        <strain evidence="2">cv. B73</strain>
    </source>
</reference>
<name>A0A804NLL3_MAIZE</name>
<reference evidence="3" key="1">
    <citation type="journal article" date="2009" name="Science">
        <title>The B73 maize genome: complexity, diversity, and dynamics.</title>
        <authorList>
            <person name="Schnable P.S."/>
            <person name="Ware D."/>
            <person name="Fulton R.S."/>
            <person name="Stein J.C."/>
            <person name="Wei F."/>
            <person name="Pasternak S."/>
            <person name="Liang C."/>
            <person name="Zhang J."/>
            <person name="Fulton L."/>
            <person name="Graves T.A."/>
            <person name="Minx P."/>
            <person name="Reily A.D."/>
            <person name="Courtney L."/>
            <person name="Kruchowski S.S."/>
            <person name="Tomlinson C."/>
            <person name="Strong C."/>
            <person name="Delehaunty K."/>
            <person name="Fronick C."/>
            <person name="Courtney B."/>
            <person name="Rock S.M."/>
            <person name="Belter E."/>
            <person name="Du F."/>
            <person name="Kim K."/>
            <person name="Abbott R.M."/>
            <person name="Cotton M."/>
            <person name="Levy A."/>
            <person name="Marchetto P."/>
            <person name="Ochoa K."/>
            <person name="Jackson S.M."/>
            <person name="Gillam B."/>
            <person name="Chen W."/>
            <person name="Yan L."/>
            <person name="Higginbotham J."/>
            <person name="Cardenas M."/>
            <person name="Waligorski J."/>
            <person name="Applebaum E."/>
            <person name="Phelps L."/>
            <person name="Falcone J."/>
            <person name="Kanchi K."/>
            <person name="Thane T."/>
            <person name="Scimone A."/>
            <person name="Thane N."/>
            <person name="Henke J."/>
            <person name="Wang T."/>
            <person name="Ruppert J."/>
            <person name="Shah N."/>
            <person name="Rotter K."/>
            <person name="Hodges J."/>
            <person name="Ingenthron E."/>
            <person name="Cordes M."/>
            <person name="Kohlberg S."/>
            <person name="Sgro J."/>
            <person name="Delgado B."/>
            <person name="Mead K."/>
            <person name="Chinwalla A."/>
            <person name="Leonard S."/>
            <person name="Crouse K."/>
            <person name="Collura K."/>
            <person name="Kudrna D."/>
            <person name="Currie J."/>
            <person name="He R."/>
            <person name="Angelova A."/>
            <person name="Rajasekar S."/>
            <person name="Mueller T."/>
            <person name="Lomeli R."/>
            <person name="Scara G."/>
            <person name="Ko A."/>
            <person name="Delaney K."/>
            <person name="Wissotski M."/>
            <person name="Lopez G."/>
            <person name="Campos D."/>
            <person name="Braidotti M."/>
            <person name="Ashley E."/>
            <person name="Golser W."/>
            <person name="Kim H."/>
            <person name="Lee S."/>
            <person name="Lin J."/>
            <person name="Dujmic Z."/>
            <person name="Kim W."/>
            <person name="Talag J."/>
            <person name="Zuccolo A."/>
            <person name="Fan C."/>
            <person name="Sebastian A."/>
            <person name="Kramer M."/>
            <person name="Spiegel L."/>
            <person name="Nascimento L."/>
            <person name="Zutavern T."/>
            <person name="Miller B."/>
            <person name="Ambroise C."/>
            <person name="Muller S."/>
            <person name="Spooner W."/>
            <person name="Narechania A."/>
            <person name="Ren L."/>
            <person name="Wei S."/>
            <person name="Kumari S."/>
            <person name="Faga B."/>
            <person name="Levy M.J."/>
            <person name="McMahan L."/>
            <person name="Van Buren P."/>
            <person name="Vaughn M.W."/>
            <person name="Ying K."/>
            <person name="Yeh C.-T."/>
            <person name="Emrich S.J."/>
            <person name="Jia Y."/>
            <person name="Kalyanaraman A."/>
            <person name="Hsia A.-P."/>
            <person name="Barbazuk W.B."/>
            <person name="Baucom R.S."/>
            <person name="Brutnell T.P."/>
            <person name="Carpita N.C."/>
            <person name="Chaparro C."/>
            <person name="Chia J.-M."/>
            <person name="Deragon J.-M."/>
            <person name="Estill J.C."/>
            <person name="Fu Y."/>
            <person name="Jeddeloh J.A."/>
            <person name="Han Y."/>
            <person name="Lee H."/>
            <person name="Li P."/>
            <person name="Lisch D.R."/>
            <person name="Liu S."/>
            <person name="Liu Z."/>
            <person name="Nagel D.H."/>
            <person name="McCann M.C."/>
            <person name="SanMiguel P."/>
            <person name="Myers A.M."/>
            <person name="Nettleton D."/>
            <person name="Nguyen J."/>
            <person name="Penning B.W."/>
            <person name="Ponnala L."/>
            <person name="Schneider K.L."/>
            <person name="Schwartz D.C."/>
            <person name="Sharma A."/>
            <person name="Soderlund C."/>
            <person name="Springer N.M."/>
            <person name="Sun Q."/>
            <person name="Wang H."/>
            <person name="Waterman M."/>
            <person name="Westerman R."/>
            <person name="Wolfgruber T.K."/>
            <person name="Yang L."/>
            <person name="Yu Y."/>
            <person name="Zhang L."/>
            <person name="Zhou S."/>
            <person name="Zhu Q."/>
            <person name="Bennetzen J.L."/>
            <person name="Dawe R.K."/>
            <person name="Jiang J."/>
            <person name="Jiang N."/>
            <person name="Presting G.G."/>
            <person name="Wessler S.R."/>
            <person name="Aluru S."/>
            <person name="Martienssen R.A."/>
            <person name="Clifton S.W."/>
            <person name="McCombie W.R."/>
            <person name="Wing R.A."/>
            <person name="Wilson R.K."/>
        </authorList>
    </citation>
    <scope>NUCLEOTIDE SEQUENCE [LARGE SCALE GENOMIC DNA]</scope>
    <source>
        <strain evidence="3">cv. B73</strain>
    </source>
</reference>
<dbReference type="InParanoid" id="A0A804NLL3"/>
<feature type="region of interest" description="Disordered" evidence="1">
    <location>
        <begin position="62"/>
        <end position="87"/>
    </location>
</feature>
<accession>A0A804NLL3</accession>
<dbReference type="AlphaFoldDB" id="A0A804NLL3"/>
<dbReference type="EnsemblPlants" id="Zm00001eb169730_T001">
    <property type="protein sequence ID" value="Zm00001eb169730_P001"/>
    <property type="gene ID" value="Zm00001eb169730"/>
</dbReference>
<feature type="region of interest" description="Disordered" evidence="1">
    <location>
        <begin position="179"/>
        <end position="208"/>
    </location>
</feature>